<dbReference type="RefSeq" id="WP_157705699.1">
    <property type="nucleotide sequence ID" value="NZ_CP034348.1"/>
</dbReference>
<proteinExistence type="predicted"/>
<gene>
    <name evidence="1" type="ORF">EI983_02420</name>
</gene>
<sequence>MTHPTNFIEIIEQAVAACEAGDAHQIRALMQVNDHTLQARYERDAAAAALRIFADHIEAAS</sequence>
<evidence type="ECO:0000313" key="2">
    <source>
        <dbReference type="Proteomes" id="UP000428330"/>
    </source>
</evidence>
<dbReference type="AlphaFoldDB" id="A0A6I6IM82"/>
<name>A0A6I6IM82_9RHOB</name>
<accession>A0A6I6IM82</accession>
<dbReference type="Proteomes" id="UP000428330">
    <property type="component" value="Chromosome"/>
</dbReference>
<evidence type="ECO:0000313" key="1">
    <source>
        <dbReference type="EMBL" id="QGX97194.1"/>
    </source>
</evidence>
<protein>
    <submittedName>
        <fullName evidence="1">Uncharacterized protein</fullName>
    </submittedName>
</protein>
<dbReference type="EMBL" id="CP034348">
    <property type="protein sequence ID" value="QGX97194.1"/>
    <property type="molecule type" value="Genomic_DNA"/>
</dbReference>
<reference evidence="2" key="1">
    <citation type="submission" date="2018-12" db="EMBL/GenBank/DDBJ databases">
        <title>Complete genome sequence of Roseovarius sp. MME-070.</title>
        <authorList>
            <person name="Nam Y.-D."/>
            <person name="Kang J."/>
            <person name="Chung W.-H."/>
            <person name="Park Y.S."/>
        </authorList>
    </citation>
    <scope>NUCLEOTIDE SEQUENCE [LARGE SCALE GENOMIC DNA]</scope>
    <source>
        <strain evidence="2">MME-070</strain>
    </source>
</reference>
<keyword evidence="2" id="KW-1185">Reference proteome</keyword>
<dbReference type="KEGG" id="rom:EI983_02420"/>
<organism evidence="1 2">
    <name type="scientific">Roseovarius faecimaris</name>
    <dbReference type="NCBI Taxonomy" id="2494550"/>
    <lineage>
        <taxon>Bacteria</taxon>
        <taxon>Pseudomonadati</taxon>
        <taxon>Pseudomonadota</taxon>
        <taxon>Alphaproteobacteria</taxon>
        <taxon>Rhodobacterales</taxon>
        <taxon>Roseobacteraceae</taxon>
        <taxon>Roseovarius</taxon>
    </lineage>
</organism>